<dbReference type="AlphaFoldDB" id="A0A654LYP3"/>
<dbReference type="KEGG" id="taa:NMY3_02372"/>
<dbReference type="EMBL" id="CP012850">
    <property type="protein sequence ID" value="ALI36568.1"/>
    <property type="molecule type" value="Genomic_DNA"/>
</dbReference>
<reference evidence="2" key="1">
    <citation type="submission" date="2015-10" db="EMBL/GenBank/DDBJ databases">
        <title>Niche specialization of a soil ammonia-oxidizing archaeon, Candidatus Nitrosocosmicus oleophilus.</title>
        <authorList>
            <person name="Jung M.-Y."/>
            <person name="Rhee S.-K."/>
        </authorList>
    </citation>
    <scope>NUCLEOTIDE SEQUENCE [LARGE SCALE GENOMIC DNA]</scope>
    <source>
        <strain evidence="2">MY3</strain>
    </source>
</reference>
<gene>
    <name evidence="1" type="ORF">NMY3_02372</name>
</gene>
<sequence>MTETCILLNVNCKNQQRIPEEEKKCSFVETAKSLESAMLSSTECK</sequence>
<protein>
    <submittedName>
        <fullName evidence="1">Uncharacterized protein</fullName>
    </submittedName>
</protein>
<proteinExistence type="predicted"/>
<organism evidence="1 2">
    <name type="scientific">Candidatus Nitrosocosmicus oleophilus</name>
    <dbReference type="NCBI Taxonomy" id="1353260"/>
    <lineage>
        <taxon>Archaea</taxon>
        <taxon>Nitrososphaerota</taxon>
        <taxon>Nitrososphaeria</taxon>
        <taxon>Nitrososphaerales</taxon>
        <taxon>Nitrososphaeraceae</taxon>
        <taxon>Candidatus Nitrosocosmicus</taxon>
    </lineage>
</organism>
<dbReference type="Proteomes" id="UP000058925">
    <property type="component" value="Chromosome"/>
</dbReference>
<evidence type="ECO:0000313" key="1">
    <source>
        <dbReference type="EMBL" id="ALI36568.1"/>
    </source>
</evidence>
<keyword evidence="2" id="KW-1185">Reference proteome</keyword>
<accession>A0A654LYP3</accession>
<name>A0A654LYP3_9ARCH</name>
<evidence type="ECO:0000313" key="2">
    <source>
        <dbReference type="Proteomes" id="UP000058925"/>
    </source>
</evidence>